<dbReference type="STRING" id="1121307.CLCY_2c00420"/>
<dbReference type="Gene3D" id="3.30.450.90">
    <property type="match status" value="1"/>
</dbReference>
<dbReference type="InterPro" id="IPR007831">
    <property type="entry name" value="T2SS_GspE_N"/>
</dbReference>
<dbReference type="AlphaFoldDB" id="A0A0J8D5Z8"/>
<organism evidence="5 6">
    <name type="scientific">Clostridium cylindrosporum DSM 605</name>
    <dbReference type="NCBI Taxonomy" id="1121307"/>
    <lineage>
        <taxon>Bacteria</taxon>
        <taxon>Bacillati</taxon>
        <taxon>Bacillota</taxon>
        <taxon>Clostridia</taxon>
        <taxon>Eubacteriales</taxon>
        <taxon>Clostridiaceae</taxon>
        <taxon>Clostridium</taxon>
    </lineage>
</organism>
<keyword evidence="6" id="KW-1185">Reference proteome</keyword>
<dbReference type="GO" id="GO:0005524">
    <property type="term" value="F:ATP binding"/>
    <property type="evidence" value="ECO:0007669"/>
    <property type="project" value="UniProtKB-KW"/>
</dbReference>
<dbReference type="Proteomes" id="UP000036756">
    <property type="component" value="Unassembled WGS sequence"/>
</dbReference>
<accession>A0A0J8D5Z8</accession>
<dbReference type="FunFam" id="3.30.450.90:FF:000001">
    <property type="entry name" value="Type II secretion system ATPase GspE"/>
    <property type="match status" value="1"/>
</dbReference>
<dbReference type="SUPFAM" id="SSF160246">
    <property type="entry name" value="EspE N-terminal domain-like"/>
    <property type="match status" value="1"/>
</dbReference>
<keyword evidence="2" id="KW-0547">Nucleotide-binding</keyword>
<dbReference type="Gene3D" id="3.30.300.160">
    <property type="entry name" value="Type II secretion system, protein E, N-terminal domain"/>
    <property type="match status" value="1"/>
</dbReference>
<dbReference type="OrthoDB" id="9808272at2"/>
<dbReference type="SMART" id="SM00382">
    <property type="entry name" value="AAA"/>
    <property type="match status" value="1"/>
</dbReference>
<name>A0A0J8D5Z8_CLOCY</name>
<gene>
    <name evidence="5" type="primary">tapB</name>
    <name evidence="5" type="ORF">CLCY_2c00420</name>
</gene>
<protein>
    <submittedName>
        <fullName evidence="5">Type IV pilus assembly protein TapB</fullName>
    </submittedName>
</protein>
<dbReference type="RefSeq" id="WP_048570728.1">
    <property type="nucleotide sequence ID" value="NZ_LFVU01000027.1"/>
</dbReference>
<evidence type="ECO:0000256" key="2">
    <source>
        <dbReference type="ARBA" id="ARBA00022741"/>
    </source>
</evidence>
<dbReference type="PANTHER" id="PTHR30258:SF1">
    <property type="entry name" value="PROTEIN TRANSPORT PROTEIN HOFB HOMOLOG"/>
    <property type="match status" value="1"/>
</dbReference>
<dbReference type="PANTHER" id="PTHR30258">
    <property type="entry name" value="TYPE II SECRETION SYSTEM PROTEIN GSPE-RELATED"/>
    <property type="match status" value="1"/>
</dbReference>
<dbReference type="GO" id="GO:0005886">
    <property type="term" value="C:plasma membrane"/>
    <property type="evidence" value="ECO:0007669"/>
    <property type="project" value="TreeGrafter"/>
</dbReference>
<evidence type="ECO:0000256" key="1">
    <source>
        <dbReference type="ARBA" id="ARBA00006611"/>
    </source>
</evidence>
<dbReference type="PATRIC" id="fig|1121307.3.peg.898"/>
<comment type="caution">
    <text evidence="5">The sequence shown here is derived from an EMBL/GenBank/DDBJ whole genome shotgun (WGS) entry which is preliminary data.</text>
</comment>
<dbReference type="FunFam" id="3.40.50.300:FF:000398">
    <property type="entry name" value="Type IV pilus assembly ATPase PilB"/>
    <property type="match status" value="1"/>
</dbReference>
<reference evidence="5 6" key="1">
    <citation type="submission" date="2015-06" db="EMBL/GenBank/DDBJ databases">
        <title>Draft genome sequence of the purine-degrading Clostridium cylindrosporum HC-1 (DSM 605).</title>
        <authorList>
            <person name="Poehlein A."/>
            <person name="Schiel-Bengelsdorf B."/>
            <person name="Bengelsdorf F."/>
            <person name="Daniel R."/>
            <person name="Duerre P."/>
        </authorList>
    </citation>
    <scope>NUCLEOTIDE SEQUENCE [LARGE SCALE GENOMIC DNA]</scope>
    <source>
        <strain evidence="5 6">DSM 605</strain>
    </source>
</reference>
<sequence>MVASVKKKLGKMLLEENIITEEQLREALVIHKSSGDKLGRVLINAGFVTEDDILEVLKVQLGIEYVNLNVEQIDNEAIESLSETIARNHNLIPIRINGSSIIVALNDPLNIFAIEDVAIYTGKQVKVVLAREEDIKKNLDIYYSKQEAIRAAESFAREVQEEDDYEDIGEENENSAPIIKIVNSIIEQAINAKASDIHIEPYDYIVRVRYRVDGLLHEHMSVKSSLLPPMVARIKILANIDISERRLPQDGRISYSYFNNEYDMRVSTLPTVFGEKIVIRIQNKKGFIKDKKEIGFSENDLKAFDRMIGSANGIILVSGPTGSGKTTTLYTILNELNSDNRNIITVEDPVESKIHGVNQVQVHHKAGLSFASALRSILRQDPDIIMIGEIRDSETAEIAVRSAITGHLVLSTIHTNDSPTTVSRLIDMGIEDFLIGSSLVGVISQRLVRRICEHCKVQYKPDTLEIKAMGLNENVDYIFANGEGCKHCKGTGYSGRTGIYEIMVVNDAIKKVILSKGNSDDIEKVAILEGMTTLSQSCIEKIIKGETTYEEYIRVAYSI</sequence>
<dbReference type="GO" id="GO:0016887">
    <property type="term" value="F:ATP hydrolysis activity"/>
    <property type="evidence" value="ECO:0007669"/>
    <property type="project" value="TreeGrafter"/>
</dbReference>
<dbReference type="Pfam" id="PF00437">
    <property type="entry name" value="T2SSE"/>
    <property type="match status" value="1"/>
</dbReference>
<dbReference type="SUPFAM" id="SSF52540">
    <property type="entry name" value="P-loop containing nucleoside triphosphate hydrolases"/>
    <property type="match status" value="1"/>
</dbReference>
<dbReference type="Gene3D" id="3.40.50.300">
    <property type="entry name" value="P-loop containing nucleotide triphosphate hydrolases"/>
    <property type="match status" value="1"/>
</dbReference>
<evidence type="ECO:0000313" key="5">
    <source>
        <dbReference type="EMBL" id="KMT21282.1"/>
    </source>
</evidence>
<comment type="similarity">
    <text evidence="1">Belongs to the GSP E family.</text>
</comment>
<evidence type="ECO:0000259" key="4">
    <source>
        <dbReference type="PROSITE" id="PS00662"/>
    </source>
</evidence>
<evidence type="ECO:0000256" key="3">
    <source>
        <dbReference type="ARBA" id="ARBA00022840"/>
    </source>
</evidence>
<dbReference type="CDD" id="cd01129">
    <property type="entry name" value="PulE-GspE-like"/>
    <property type="match status" value="1"/>
</dbReference>
<keyword evidence="3" id="KW-0067">ATP-binding</keyword>
<feature type="domain" description="Bacterial type II secretion system protein E" evidence="4">
    <location>
        <begin position="378"/>
        <end position="392"/>
    </location>
</feature>
<evidence type="ECO:0000313" key="6">
    <source>
        <dbReference type="Proteomes" id="UP000036756"/>
    </source>
</evidence>
<dbReference type="InterPro" id="IPR027417">
    <property type="entry name" value="P-loop_NTPase"/>
</dbReference>
<dbReference type="InterPro" id="IPR001482">
    <property type="entry name" value="T2SS/T4SS_dom"/>
</dbReference>
<dbReference type="FunFam" id="3.30.300.160:FF:000002">
    <property type="entry name" value="Type II secretion system protein E"/>
    <property type="match status" value="1"/>
</dbReference>
<proteinExistence type="inferred from homology"/>
<dbReference type="Pfam" id="PF05157">
    <property type="entry name" value="MshEN"/>
    <property type="match status" value="1"/>
</dbReference>
<dbReference type="EMBL" id="LFVU01000027">
    <property type="protein sequence ID" value="KMT21282.1"/>
    <property type="molecule type" value="Genomic_DNA"/>
</dbReference>
<dbReference type="InterPro" id="IPR037257">
    <property type="entry name" value="T2SS_E_N_sf"/>
</dbReference>
<dbReference type="InterPro" id="IPR003593">
    <property type="entry name" value="AAA+_ATPase"/>
</dbReference>
<dbReference type="PROSITE" id="PS00662">
    <property type="entry name" value="T2SP_E"/>
    <property type="match status" value="1"/>
</dbReference>